<organism evidence="2 3">
    <name type="scientific">Actinocorallia longicatena</name>
    <dbReference type="NCBI Taxonomy" id="111803"/>
    <lineage>
        <taxon>Bacteria</taxon>
        <taxon>Bacillati</taxon>
        <taxon>Actinomycetota</taxon>
        <taxon>Actinomycetes</taxon>
        <taxon>Streptosporangiales</taxon>
        <taxon>Thermomonosporaceae</taxon>
        <taxon>Actinocorallia</taxon>
    </lineage>
</organism>
<protein>
    <submittedName>
        <fullName evidence="2">DUF2254 domain-containing protein</fullName>
    </submittedName>
</protein>
<evidence type="ECO:0000313" key="3">
    <source>
        <dbReference type="Proteomes" id="UP001501237"/>
    </source>
</evidence>
<reference evidence="3" key="1">
    <citation type="journal article" date="2019" name="Int. J. Syst. Evol. Microbiol.">
        <title>The Global Catalogue of Microorganisms (GCM) 10K type strain sequencing project: providing services to taxonomists for standard genome sequencing and annotation.</title>
        <authorList>
            <consortium name="The Broad Institute Genomics Platform"/>
            <consortium name="The Broad Institute Genome Sequencing Center for Infectious Disease"/>
            <person name="Wu L."/>
            <person name="Ma J."/>
        </authorList>
    </citation>
    <scope>NUCLEOTIDE SEQUENCE [LARGE SCALE GENOMIC DNA]</scope>
    <source>
        <strain evidence="3">JCM 9377</strain>
    </source>
</reference>
<proteinExistence type="predicted"/>
<feature type="transmembrane region" description="Helical" evidence="1">
    <location>
        <begin position="111"/>
        <end position="133"/>
    </location>
</feature>
<keyword evidence="1" id="KW-1133">Transmembrane helix</keyword>
<feature type="transmembrane region" description="Helical" evidence="1">
    <location>
        <begin position="67"/>
        <end position="91"/>
    </location>
</feature>
<evidence type="ECO:0000313" key="2">
    <source>
        <dbReference type="EMBL" id="GAA3220545.1"/>
    </source>
</evidence>
<keyword evidence="3" id="KW-1185">Reference proteome</keyword>
<dbReference type="EMBL" id="BAAAUV010000011">
    <property type="protein sequence ID" value="GAA3220545.1"/>
    <property type="molecule type" value="Genomic_DNA"/>
</dbReference>
<keyword evidence="1" id="KW-0472">Membrane</keyword>
<name>A0ABP6QEJ3_9ACTN</name>
<feature type="transmembrane region" description="Helical" evidence="1">
    <location>
        <begin position="36"/>
        <end position="55"/>
    </location>
</feature>
<gene>
    <name evidence="2" type="ORF">GCM10010468_45180</name>
</gene>
<dbReference type="Proteomes" id="UP001501237">
    <property type="component" value="Unassembled WGS sequence"/>
</dbReference>
<dbReference type="Pfam" id="PF10011">
    <property type="entry name" value="DUF2254"/>
    <property type="match status" value="1"/>
</dbReference>
<dbReference type="RefSeq" id="WP_344831571.1">
    <property type="nucleotide sequence ID" value="NZ_BAAAUV010000011.1"/>
</dbReference>
<feature type="transmembrane region" description="Helical" evidence="1">
    <location>
        <begin position="139"/>
        <end position="158"/>
    </location>
</feature>
<sequence>MTEKPTSGPARWAASVSPSRRQVLFRRPRRRLRANLTQLIYALAGVLLGLCAPLLPDSPGIDSARLATFLFTVGFGVVSLASIIFSLLFLVVQFASSTFTPRLALFRDDPIVWRTFAFAVGVFVFTITAGLAISGEPRTSLLVPAFTGLLILVTLALMRTLQIRAFSSIQLAPCLYAISAGTRAIFDSIYTHPLGDDPAPPHEPLGARATIGWDGRPAVLQQLDVSALVETARARGSVIVMRTPIGAPLFTGQILAETTGPGIPEREVLRQVVTGPERSFDQDPSLGFRLLADIALRALSAAINDPATAVQALDQVEDLLSRIGDRELDIGRITDERGDVRLVLPLPRWEDYLATALDDVIVAAQGSPMTLQRIRSLLLRLAEEVPESRRPSLRVRLVRVEDALGERFPWAVRAKP</sequence>
<evidence type="ECO:0000256" key="1">
    <source>
        <dbReference type="SAM" id="Phobius"/>
    </source>
</evidence>
<comment type="caution">
    <text evidence="2">The sequence shown here is derived from an EMBL/GenBank/DDBJ whole genome shotgun (WGS) entry which is preliminary data.</text>
</comment>
<dbReference type="InterPro" id="IPR018723">
    <property type="entry name" value="DUF2254_membrane"/>
</dbReference>
<keyword evidence="1" id="KW-0812">Transmembrane</keyword>
<accession>A0ABP6QEJ3</accession>